<evidence type="ECO:0000313" key="2">
    <source>
        <dbReference type="Proteomes" id="UP000192746"/>
    </source>
</evidence>
<dbReference type="Proteomes" id="UP000192746">
    <property type="component" value="Unassembled WGS sequence"/>
</dbReference>
<dbReference type="STRING" id="1185767.IIF7_19139"/>
<protein>
    <recommendedName>
        <fullName evidence="3">Nucleoid-associated protein</fullName>
    </recommendedName>
</protein>
<evidence type="ECO:0000313" key="1">
    <source>
        <dbReference type="EMBL" id="ORL43798.1"/>
    </source>
</evidence>
<keyword evidence="2" id="KW-1185">Reference proteome</keyword>
<proteinExistence type="predicted"/>
<gene>
    <name evidence="1" type="ORF">IIF7_19139</name>
</gene>
<dbReference type="OrthoDB" id="9153118at2"/>
<reference evidence="1 2" key="1">
    <citation type="submission" date="2013-04" db="EMBL/GenBank/DDBJ databases">
        <title>Zunongwangia sp. 22II14-10F7 Genome Sequencing.</title>
        <authorList>
            <person name="Lai Q."/>
            <person name="Shao Z."/>
        </authorList>
    </citation>
    <scope>NUCLEOTIDE SEQUENCE [LARGE SCALE GENOMIC DNA]</scope>
    <source>
        <strain evidence="1 2">22II14-10F7</strain>
    </source>
</reference>
<dbReference type="RefSeq" id="WP_084843291.1">
    <property type="nucleotide sequence ID" value="NZ_ARYN01000025.1"/>
</dbReference>
<dbReference type="AlphaFoldDB" id="A0A1Y1SYH0"/>
<accession>A0A1Y1SYH0</accession>
<name>A0A1Y1SYH0_9FLAO</name>
<comment type="caution">
    <text evidence="1">The sequence shown here is derived from an EMBL/GenBank/DDBJ whole genome shotgun (WGS) entry which is preliminary data.</text>
</comment>
<dbReference type="GO" id="GO:0009295">
    <property type="term" value="C:nucleoid"/>
    <property type="evidence" value="ECO:0007669"/>
    <property type="project" value="InterPro"/>
</dbReference>
<dbReference type="Pfam" id="PF04245">
    <property type="entry name" value="NA37"/>
    <property type="match status" value="1"/>
</dbReference>
<organism evidence="1 2">
    <name type="scientific">Zunongwangia atlantica 22II14-10F7</name>
    <dbReference type="NCBI Taxonomy" id="1185767"/>
    <lineage>
        <taxon>Bacteria</taxon>
        <taxon>Pseudomonadati</taxon>
        <taxon>Bacteroidota</taxon>
        <taxon>Flavobacteriia</taxon>
        <taxon>Flavobacteriales</taxon>
        <taxon>Flavobacteriaceae</taxon>
        <taxon>Zunongwangia</taxon>
    </lineage>
</organism>
<dbReference type="InterPro" id="IPR007358">
    <property type="entry name" value="Nucleoid_associated_NdpA"/>
</dbReference>
<sequence length="351" mass="41615">MLNLYNTQIEELYIHRVGNKCRGEGVFLSEDPYQITDEDRPLLKEFFLKPFREKDEQYFQFTHEVSLEFNELYTLSYDVANNKRPMSKISKDIACLLYHLSSHPHIKSGEVYVCRLENMLVDNEKVNGLGIFKSEIKKDYMQFQEGKSRLEMNISQGVSLDKLDKGAIILTNKGSKTGFRVLYIDSNKYDSKYWIENFLNIEEIQDEIFKTKNYLEFCRGFAKDVVLPAEDKQEEVLFLNKSFDYFASNDEFEESDFINQTIENPDLVPEFENYKFEKAPKYKIEDLTSFEIDNPAVNEMRKKNKSTIELDTNITIKMDFISADSADRYIEKGWDEEKQMYYYLCYFNKEK</sequence>
<evidence type="ECO:0008006" key="3">
    <source>
        <dbReference type="Google" id="ProtNLM"/>
    </source>
</evidence>
<dbReference type="EMBL" id="ARYN01000025">
    <property type="protein sequence ID" value="ORL43798.1"/>
    <property type="molecule type" value="Genomic_DNA"/>
</dbReference>